<dbReference type="InterPro" id="IPR051491">
    <property type="entry name" value="Recombinase/Transposase-rel"/>
</dbReference>
<evidence type="ECO:0000313" key="8">
    <source>
        <dbReference type="EMBL" id="RGB71642.1"/>
    </source>
</evidence>
<feature type="domain" description="Resolvase/invertase-type recombinase catalytic" evidence="7">
    <location>
        <begin position="68"/>
        <end position="212"/>
    </location>
</feature>
<evidence type="ECO:0000259" key="7">
    <source>
        <dbReference type="PROSITE" id="PS51736"/>
    </source>
</evidence>
<dbReference type="Pfam" id="PF00239">
    <property type="entry name" value="Resolvase"/>
    <property type="match status" value="1"/>
</dbReference>
<evidence type="ECO:0000256" key="3">
    <source>
        <dbReference type="ARBA" id="ARBA00023172"/>
    </source>
</evidence>
<evidence type="ECO:0000256" key="2">
    <source>
        <dbReference type="ARBA" id="ARBA00023125"/>
    </source>
</evidence>
<evidence type="ECO:0000256" key="1">
    <source>
        <dbReference type="ARBA" id="ARBA00022908"/>
    </source>
</evidence>
<dbReference type="SMART" id="SM00857">
    <property type="entry name" value="Resolvase"/>
    <property type="match status" value="1"/>
</dbReference>
<dbReference type="Proteomes" id="UP000260773">
    <property type="component" value="Unassembled WGS sequence"/>
</dbReference>
<dbReference type="Gene3D" id="3.40.50.1390">
    <property type="entry name" value="Resolvase, N-terminal catalytic domain"/>
    <property type="match status" value="1"/>
</dbReference>
<gene>
    <name evidence="8" type="ORF">DW070_17165</name>
</gene>
<dbReference type="GO" id="GO:0006355">
    <property type="term" value="P:regulation of DNA-templated transcription"/>
    <property type="evidence" value="ECO:0007669"/>
    <property type="project" value="InterPro"/>
</dbReference>
<dbReference type="SUPFAM" id="SSF46955">
    <property type="entry name" value="Putative DNA-binding domain"/>
    <property type="match status" value="1"/>
</dbReference>
<dbReference type="AlphaFoldDB" id="A0A3E2TAP0"/>
<evidence type="ECO:0000313" key="9">
    <source>
        <dbReference type="Proteomes" id="UP000260773"/>
    </source>
</evidence>
<dbReference type="PROSITE" id="PS00397">
    <property type="entry name" value="RECOMBINASES_1"/>
    <property type="match status" value="1"/>
</dbReference>
<keyword evidence="1" id="KW-0229">DNA integration</keyword>
<dbReference type="InterPro" id="IPR041718">
    <property type="entry name" value="IS607_transposase-like"/>
</dbReference>
<dbReference type="FunFam" id="3.40.50.1390:FF:000002">
    <property type="entry name" value="ORF1 in transposon ISC1904"/>
    <property type="match status" value="1"/>
</dbReference>
<reference evidence="8 9" key="1">
    <citation type="submission" date="2018-08" db="EMBL/GenBank/DDBJ databases">
        <title>A genome reference for cultivated species of the human gut microbiota.</title>
        <authorList>
            <person name="Zou Y."/>
            <person name="Xue W."/>
            <person name="Luo G."/>
        </authorList>
    </citation>
    <scope>NUCLEOTIDE SEQUENCE [LARGE SCALE GENOMIC DNA]</scope>
    <source>
        <strain evidence="8 9">AF45-17</strain>
    </source>
</reference>
<dbReference type="SUPFAM" id="SSF53041">
    <property type="entry name" value="Resolvase-like"/>
    <property type="match status" value="1"/>
</dbReference>
<evidence type="ECO:0000256" key="5">
    <source>
        <dbReference type="SAM" id="MobiDB-lite"/>
    </source>
</evidence>
<dbReference type="GO" id="GO:0015074">
    <property type="term" value="P:DNA integration"/>
    <property type="evidence" value="ECO:0007669"/>
    <property type="project" value="UniProtKB-KW"/>
</dbReference>
<organism evidence="8 9">
    <name type="scientific">Coprococcus catus</name>
    <dbReference type="NCBI Taxonomy" id="116085"/>
    <lineage>
        <taxon>Bacteria</taxon>
        <taxon>Bacillati</taxon>
        <taxon>Bacillota</taxon>
        <taxon>Clostridia</taxon>
        <taxon>Lachnospirales</taxon>
        <taxon>Lachnospiraceae</taxon>
        <taxon>Coprococcus</taxon>
    </lineage>
</organism>
<dbReference type="RefSeq" id="WP_117529275.1">
    <property type="nucleotide sequence ID" value="NZ_JAQENQ010000006.1"/>
</dbReference>
<name>A0A3E2TAP0_9FIRM</name>
<dbReference type="InterPro" id="IPR006118">
    <property type="entry name" value="Recombinase_CS"/>
</dbReference>
<protein>
    <submittedName>
        <fullName evidence="8">IS607 family transposase</fullName>
    </submittedName>
</protein>
<proteinExistence type="predicted"/>
<feature type="active site" description="O-(5'-phospho-DNA)-serine intermediate" evidence="4">
    <location>
        <position position="76"/>
    </location>
</feature>
<dbReference type="PANTHER" id="PTHR36172:SF1">
    <property type="entry name" value="RESOLVASE-RELATED"/>
    <property type="match status" value="1"/>
</dbReference>
<feature type="domain" description="HTH merR-type" evidence="6">
    <location>
        <begin position="12"/>
        <end position="56"/>
    </location>
</feature>
<dbReference type="InterPro" id="IPR048046">
    <property type="entry name" value="Transpos_IS607"/>
</dbReference>
<dbReference type="SMART" id="SM00422">
    <property type="entry name" value="HTH_MERR"/>
    <property type="match status" value="1"/>
</dbReference>
<dbReference type="GO" id="GO:0000150">
    <property type="term" value="F:DNA strand exchange activity"/>
    <property type="evidence" value="ECO:0007669"/>
    <property type="project" value="InterPro"/>
</dbReference>
<comment type="caution">
    <text evidence="8">The sequence shown here is derived from an EMBL/GenBank/DDBJ whole genome shotgun (WGS) entry which is preliminary data.</text>
</comment>
<dbReference type="GO" id="GO:0003677">
    <property type="term" value="F:DNA binding"/>
    <property type="evidence" value="ECO:0007669"/>
    <property type="project" value="UniProtKB-KW"/>
</dbReference>
<keyword evidence="3" id="KW-0233">DNA recombination</keyword>
<dbReference type="Pfam" id="PF13411">
    <property type="entry name" value="MerR_1"/>
    <property type="match status" value="1"/>
</dbReference>
<dbReference type="InterPro" id="IPR006119">
    <property type="entry name" value="Resolv_N"/>
</dbReference>
<evidence type="ECO:0000256" key="4">
    <source>
        <dbReference type="PROSITE-ProRule" id="PRU10137"/>
    </source>
</evidence>
<dbReference type="PANTHER" id="PTHR36172">
    <property type="match status" value="1"/>
</dbReference>
<dbReference type="Gene3D" id="1.10.287.2170">
    <property type="match status" value="1"/>
</dbReference>
<sequence>MLLKGVDTLSKYYSIHEFSKIIGVSAQTLRNWDANGKLHPHHTTVSGYRYYSDEQLNQVINVKPKNRITIGYCRVSSHKQKDDLERQIDSVKTYLLAKGQPFEIISDIGSGINYKKKGLQELIRRISQNQVEKVVVLYKDRLLRFGFELIEYIASLYNCEIEIIDNTEKSEQQELVEDLVQIITVFSSKLQGKRANKAKKLIRELMQEETDGKSHKSNVDTKQRTEN</sequence>
<keyword evidence="2" id="KW-0238">DNA-binding</keyword>
<dbReference type="EMBL" id="QVEP01000093">
    <property type="protein sequence ID" value="RGB71642.1"/>
    <property type="molecule type" value="Genomic_DNA"/>
</dbReference>
<dbReference type="InterPro" id="IPR009061">
    <property type="entry name" value="DNA-bd_dom_put_sf"/>
</dbReference>
<dbReference type="InterPro" id="IPR000551">
    <property type="entry name" value="MerR-type_HTH_dom"/>
</dbReference>
<dbReference type="PROSITE" id="PS50937">
    <property type="entry name" value="HTH_MERR_2"/>
    <property type="match status" value="1"/>
</dbReference>
<feature type="region of interest" description="Disordered" evidence="5">
    <location>
        <begin position="206"/>
        <end position="227"/>
    </location>
</feature>
<dbReference type="InterPro" id="IPR036162">
    <property type="entry name" value="Resolvase-like_N_sf"/>
</dbReference>
<dbReference type="NCBIfam" id="NF033518">
    <property type="entry name" value="transpos_IS607"/>
    <property type="match status" value="1"/>
</dbReference>
<evidence type="ECO:0000259" key="6">
    <source>
        <dbReference type="PROSITE" id="PS50937"/>
    </source>
</evidence>
<accession>A0A3E2TAP0</accession>
<dbReference type="Gene3D" id="1.10.1660.10">
    <property type="match status" value="1"/>
</dbReference>
<dbReference type="PROSITE" id="PS51736">
    <property type="entry name" value="RECOMBINASES_3"/>
    <property type="match status" value="1"/>
</dbReference>
<dbReference type="CDD" id="cd03769">
    <property type="entry name" value="SR_IS607_transposase_like"/>
    <property type="match status" value="1"/>
</dbReference>